<keyword evidence="1" id="KW-1133">Transmembrane helix</keyword>
<dbReference type="Proteomes" id="UP000070810">
    <property type="component" value="Unassembled WGS sequence"/>
</dbReference>
<proteinExistence type="predicted"/>
<feature type="transmembrane region" description="Helical" evidence="1">
    <location>
        <begin position="155"/>
        <end position="176"/>
    </location>
</feature>
<feature type="transmembrane region" description="Helical" evidence="1">
    <location>
        <begin position="60"/>
        <end position="80"/>
    </location>
</feature>
<evidence type="ECO:0000313" key="2">
    <source>
        <dbReference type="EMBL" id="KTR85282.1"/>
    </source>
</evidence>
<evidence type="ECO:0000256" key="1">
    <source>
        <dbReference type="SAM" id="Phobius"/>
    </source>
</evidence>
<name>A0A147ELN4_9MICO</name>
<feature type="transmembrane region" description="Helical" evidence="1">
    <location>
        <begin position="30"/>
        <end position="53"/>
    </location>
</feature>
<dbReference type="AlphaFoldDB" id="A0A147ELN4"/>
<keyword evidence="1" id="KW-0472">Membrane</keyword>
<organism evidence="2 3">
    <name type="scientific">Leucobacter chromiiresistens</name>
    <dbReference type="NCBI Taxonomy" id="1079994"/>
    <lineage>
        <taxon>Bacteria</taxon>
        <taxon>Bacillati</taxon>
        <taxon>Actinomycetota</taxon>
        <taxon>Actinomycetes</taxon>
        <taxon>Micrococcales</taxon>
        <taxon>Microbacteriaceae</taxon>
        <taxon>Leucobacter</taxon>
    </lineage>
</organism>
<gene>
    <name evidence="2" type="ORF">NS354_09655</name>
</gene>
<comment type="caution">
    <text evidence="2">The sequence shown here is derived from an EMBL/GenBank/DDBJ whole genome shotgun (WGS) entry which is preliminary data.</text>
</comment>
<evidence type="ECO:0000313" key="3">
    <source>
        <dbReference type="Proteomes" id="UP000070810"/>
    </source>
</evidence>
<protein>
    <submittedName>
        <fullName evidence="2">Uncharacterized protein</fullName>
    </submittedName>
</protein>
<reference evidence="2 3" key="1">
    <citation type="journal article" date="2016" name="Front. Microbiol.">
        <title>Genomic Resource of Rice Seed Associated Bacteria.</title>
        <authorList>
            <person name="Midha S."/>
            <person name="Bansal K."/>
            <person name="Sharma S."/>
            <person name="Kumar N."/>
            <person name="Patil P.P."/>
            <person name="Chaudhry V."/>
            <person name="Patil P.B."/>
        </authorList>
    </citation>
    <scope>NUCLEOTIDE SEQUENCE [LARGE SCALE GENOMIC DNA]</scope>
    <source>
        <strain evidence="2 3">NS354</strain>
    </source>
</reference>
<keyword evidence="3" id="KW-1185">Reference proteome</keyword>
<dbReference type="PATRIC" id="fig|1079994.3.peg.2194"/>
<accession>A0A147ELN4</accession>
<feature type="transmembrane region" description="Helical" evidence="1">
    <location>
        <begin position="92"/>
        <end position="113"/>
    </location>
</feature>
<dbReference type="EMBL" id="LDRK01000065">
    <property type="protein sequence ID" value="KTR85282.1"/>
    <property type="molecule type" value="Genomic_DNA"/>
</dbReference>
<keyword evidence="1" id="KW-0812">Transmembrane</keyword>
<sequence length="235" mass="24513">MVIVIIASFSIAASAGVIVLFGGVDTILALQVLASTALIGTCSVAVFCGAVLIGKRWQALGWVAVASAILTLGWCLRLVWGHVGWDEPVFEVTTTACTITGALSICSLLLLLVEHDIRAVRIGLCVTLGLIGIGVWMTMLPIWKVPTSDGYYRAMGIVWILAALGIVVLPILTLALRNGPRATSNATDARLSPASVRRIVTAARDSGISPDELVARAFPIGSTGSTGSATETDQT</sequence>
<feature type="transmembrane region" description="Helical" evidence="1">
    <location>
        <begin position="120"/>
        <end position="143"/>
    </location>
</feature>